<reference evidence="3" key="1">
    <citation type="journal article" date="2021" name="BMC Genomics">
        <title>Chromosome-level genome assembly and manually-curated proteome of model necrotroph Parastagonospora nodorum Sn15 reveals a genome-wide trove of candidate effector homologs, and redundancy of virulence-related functions within an accessory chromosome.</title>
        <authorList>
            <person name="Bertazzoni S."/>
            <person name="Jones D.A.B."/>
            <person name="Phan H.T."/>
            <person name="Tan K.-C."/>
            <person name="Hane J.K."/>
        </authorList>
    </citation>
    <scope>NUCLEOTIDE SEQUENCE [LARGE SCALE GENOMIC DNA]</scope>
    <source>
        <strain evidence="3">SN15 / ATCC MYA-4574 / FGSC 10173)</strain>
    </source>
</reference>
<feature type="compositionally biased region" description="Acidic residues" evidence="1">
    <location>
        <begin position="397"/>
        <end position="409"/>
    </location>
</feature>
<gene>
    <name evidence="2" type="ORF">JI435_106130</name>
</gene>
<protein>
    <submittedName>
        <fullName evidence="2">Uncharacterized protein</fullName>
    </submittedName>
</protein>
<evidence type="ECO:0000313" key="2">
    <source>
        <dbReference type="EMBL" id="QRD04674.1"/>
    </source>
</evidence>
<dbReference type="Proteomes" id="UP000663193">
    <property type="component" value="Chromosome 17"/>
</dbReference>
<accession>A0A7U2FI13</accession>
<evidence type="ECO:0000256" key="1">
    <source>
        <dbReference type="SAM" id="MobiDB-lite"/>
    </source>
</evidence>
<dbReference type="VEuPathDB" id="FungiDB:JI435_106130"/>
<feature type="region of interest" description="Disordered" evidence="1">
    <location>
        <begin position="363"/>
        <end position="409"/>
    </location>
</feature>
<feature type="region of interest" description="Disordered" evidence="1">
    <location>
        <begin position="273"/>
        <end position="304"/>
    </location>
</feature>
<dbReference type="AlphaFoldDB" id="A0A7U2FI13"/>
<organism evidence="2 3">
    <name type="scientific">Phaeosphaeria nodorum (strain SN15 / ATCC MYA-4574 / FGSC 10173)</name>
    <name type="common">Glume blotch fungus</name>
    <name type="synonym">Parastagonospora nodorum</name>
    <dbReference type="NCBI Taxonomy" id="321614"/>
    <lineage>
        <taxon>Eukaryota</taxon>
        <taxon>Fungi</taxon>
        <taxon>Dikarya</taxon>
        <taxon>Ascomycota</taxon>
        <taxon>Pezizomycotina</taxon>
        <taxon>Dothideomycetes</taxon>
        <taxon>Pleosporomycetidae</taxon>
        <taxon>Pleosporales</taxon>
        <taxon>Pleosporineae</taxon>
        <taxon>Phaeosphaeriaceae</taxon>
        <taxon>Parastagonospora</taxon>
    </lineage>
</organism>
<sequence length="409" mass="47595">MPMMLDQYLAFPDMRSERPLQGNQTYYSHPRRQATKCGHIIHPSASEHTPLCPACLTSRAKSYMNVALKGLIAEGGPSPSDSMRDRRWQRAKLRYDIAKQRQAKIRSRDQLREEREQTWNEMHQRAGSQRLQATTTFQEPADCTVCETMIATYPTQVSVPQTAKDTAWWERPGGLVVDDILVPRTPLRPVRQARQNVCKTQGTSVLRGMARNFRRAMTASEAHREIWEFRYRTETAIRRKHGLGEGFHFEPDFWDSPISAHLTRQYYQQAEEEARMAARRARGNTPRPRPPRSSLSYSERSDEIDVDEGHLEHIWKMEEQKIQDRQARKVGEEIGYLYFVGVDGLLKWKDDYLRSDRGLVYRKKNTEPESDGVMSMSDSGDSDSDDSREDEYKDRGEDEEDYDEMDMDM</sequence>
<dbReference type="OrthoDB" id="3783520at2759"/>
<dbReference type="EMBL" id="CP069039">
    <property type="protein sequence ID" value="QRD04674.1"/>
    <property type="molecule type" value="Genomic_DNA"/>
</dbReference>
<evidence type="ECO:0000313" key="3">
    <source>
        <dbReference type="Proteomes" id="UP000663193"/>
    </source>
</evidence>
<proteinExistence type="predicted"/>
<feature type="compositionally biased region" description="Acidic residues" evidence="1">
    <location>
        <begin position="380"/>
        <end position="389"/>
    </location>
</feature>
<keyword evidence="3" id="KW-1185">Reference proteome</keyword>
<name>A0A7U2FI13_PHANO</name>